<keyword evidence="2" id="KW-0238">DNA-binding</keyword>
<name>A0A7L5A174_9BACT</name>
<organism evidence="4 5">
    <name type="scientific">Hymenobacter busanensis</name>
    <dbReference type="NCBI Taxonomy" id="2607656"/>
    <lineage>
        <taxon>Bacteria</taxon>
        <taxon>Pseudomonadati</taxon>
        <taxon>Bacteroidota</taxon>
        <taxon>Cytophagia</taxon>
        <taxon>Cytophagales</taxon>
        <taxon>Hymenobacteraceae</taxon>
        <taxon>Hymenobacter</taxon>
    </lineage>
</organism>
<dbReference type="PROSITE" id="PS00041">
    <property type="entry name" value="HTH_ARAC_FAMILY_1"/>
    <property type="match status" value="1"/>
</dbReference>
<dbReference type="PANTHER" id="PTHR47893">
    <property type="entry name" value="REGULATORY PROTEIN PCHR"/>
    <property type="match status" value="1"/>
</dbReference>
<dbReference type="SUPFAM" id="SSF46689">
    <property type="entry name" value="Homeodomain-like"/>
    <property type="match status" value="2"/>
</dbReference>
<evidence type="ECO:0000256" key="3">
    <source>
        <dbReference type="ARBA" id="ARBA00023163"/>
    </source>
</evidence>
<gene>
    <name evidence="4" type="ORF">F0P96_07275</name>
</gene>
<dbReference type="InterPro" id="IPR018062">
    <property type="entry name" value="HTH_AraC-typ_CS"/>
</dbReference>
<dbReference type="InterPro" id="IPR018060">
    <property type="entry name" value="HTH_AraC"/>
</dbReference>
<dbReference type="GO" id="GO:0003700">
    <property type="term" value="F:DNA-binding transcription factor activity"/>
    <property type="evidence" value="ECO:0007669"/>
    <property type="project" value="InterPro"/>
</dbReference>
<dbReference type="GO" id="GO:0043565">
    <property type="term" value="F:sequence-specific DNA binding"/>
    <property type="evidence" value="ECO:0007669"/>
    <property type="project" value="InterPro"/>
</dbReference>
<dbReference type="Pfam" id="PF12833">
    <property type="entry name" value="HTH_18"/>
    <property type="match status" value="1"/>
</dbReference>
<reference evidence="4 5" key="1">
    <citation type="submission" date="2019-09" db="EMBL/GenBank/DDBJ databases">
        <title>Genome sequence of Hymenobacter sp. M3.</title>
        <authorList>
            <person name="Srinivasan S."/>
        </authorList>
    </citation>
    <scope>NUCLEOTIDE SEQUENCE [LARGE SCALE GENOMIC DNA]</scope>
    <source>
        <strain evidence="4 5">M3</strain>
    </source>
</reference>
<dbReference type="InterPro" id="IPR020449">
    <property type="entry name" value="Tscrpt_reg_AraC-type_HTH"/>
</dbReference>
<keyword evidence="1" id="KW-0805">Transcription regulation</keyword>
<comment type="caution">
    <text evidence="4">The sequence shown here is derived from an EMBL/GenBank/DDBJ whole genome shotgun (WGS) entry which is preliminary data.</text>
</comment>
<dbReference type="SMART" id="SM00342">
    <property type="entry name" value="HTH_ARAC"/>
    <property type="match status" value="1"/>
</dbReference>
<protein>
    <submittedName>
        <fullName evidence="4">Helix-turn-helix transcriptional regulator</fullName>
    </submittedName>
</protein>
<dbReference type="AlphaFoldDB" id="A0A7L5A174"/>
<evidence type="ECO:0000256" key="2">
    <source>
        <dbReference type="ARBA" id="ARBA00023125"/>
    </source>
</evidence>
<proteinExistence type="predicted"/>
<dbReference type="InterPro" id="IPR009057">
    <property type="entry name" value="Homeodomain-like_sf"/>
</dbReference>
<dbReference type="Proteomes" id="UP000326380">
    <property type="component" value="Unassembled WGS sequence"/>
</dbReference>
<accession>A0A7L5A174</accession>
<dbReference type="Gene3D" id="1.10.10.60">
    <property type="entry name" value="Homeodomain-like"/>
    <property type="match status" value="2"/>
</dbReference>
<dbReference type="PROSITE" id="PS01124">
    <property type="entry name" value="HTH_ARAC_FAMILY_2"/>
    <property type="match status" value="1"/>
</dbReference>
<evidence type="ECO:0000256" key="1">
    <source>
        <dbReference type="ARBA" id="ARBA00023015"/>
    </source>
</evidence>
<dbReference type="PRINTS" id="PR00032">
    <property type="entry name" value="HTHARAC"/>
</dbReference>
<sequence length="328" mass="36897">MATTYSARIEELRLLDPSQYRPEGDLLTGGATWDVPAHVGSVVSSEVVLPGRLHIMEIAGPLHRPLEIREADATPWVGMLYQMSGSSQSGSAYTKPYEVTGGHHNSIYDVGTTTRHLLTPDRQGQFRAIHLGLDPAFFRQLIEGNDEWLPLYEKRLRHEQSFMSLPAAVAARPVIRQLLEQLRQCPYSGVLKRMFIEGRFLDLFAEQQRQYRQVHHARASAALPHAQHELFHAIRAYLDAHYAAPPTLLELARLFGINDFKLKKGFKEVCGTTVFGYIAEKRLTEARALLETTALPVQEVGEQVGFVNAAHFATCFRRKFGLAPSQVR</sequence>
<dbReference type="EMBL" id="VTWU01000002">
    <property type="protein sequence ID" value="KAA9338618.1"/>
    <property type="molecule type" value="Genomic_DNA"/>
</dbReference>
<evidence type="ECO:0000313" key="5">
    <source>
        <dbReference type="Proteomes" id="UP000326380"/>
    </source>
</evidence>
<evidence type="ECO:0000313" key="4">
    <source>
        <dbReference type="EMBL" id="KAA9338618.1"/>
    </source>
</evidence>
<dbReference type="PANTHER" id="PTHR47893:SF1">
    <property type="entry name" value="REGULATORY PROTEIN PCHR"/>
    <property type="match status" value="1"/>
</dbReference>
<keyword evidence="5" id="KW-1185">Reference proteome</keyword>
<dbReference type="InterPro" id="IPR053142">
    <property type="entry name" value="PchR_regulatory_protein"/>
</dbReference>
<dbReference type="RefSeq" id="WP_151078167.1">
    <property type="nucleotide sequence ID" value="NZ_CP047647.1"/>
</dbReference>
<keyword evidence="3" id="KW-0804">Transcription</keyword>